<gene>
    <name evidence="7" type="ORF">FOMPIDRAFT_154541</name>
</gene>
<organism evidence="7 8">
    <name type="scientific">Fomitopsis schrenkii</name>
    <name type="common">Brown rot fungus</name>
    <dbReference type="NCBI Taxonomy" id="2126942"/>
    <lineage>
        <taxon>Eukaryota</taxon>
        <taxon>Fungi</taxon>
        <taxon>Dikarya</taxon>
        <taxon>Basidiomycota</taxon>
        <taxon>Agaricomycotina</taxon>
        <taxon>Agaricomycetes</taxon>
        <taxon>Polyporales</taxon>
        <taxon>Fomitopsis</taxon>
    </lineage>
</organism>
<dbReference type="Proteomes" id="UP000015241">
    <property type="component" value="Unassembled WGS sequence"/>
</dbReference>
<dbReference type="HOGENOM" id="CLU_534219_0_0_1"/>
<dbReference type="GO" id="GO:0071944">
    <property type="term" value="C:cell periphery"/>
    <property type="evidence" value="ECO:0007669"/>
    <property type="project" value="UniProtKB-ARBA"/>
</dbReference>
<feature type="region of interest" description="Disordered" evidence="5">
    <location>
        <begin position="268"/>
        <end position="292"/>
    </location>
</feature>
<evidence type="ECO:0000313" key="7">
    <source>
        <dbReference type="EMBL" id="EPS99001.1"/>
    </source>
</evidence>
<name>S8E1D4_FOMSC</name>
<protein>
    <submittedName>
        <fullName evidence="7">Uncharacterized protein</fullName>
    </submittedName>
</protein>
<comment type="subcellular location">
    <subcellularLocation>
        <location evidence="1">Membrane</location>
        <topology evidence="1">Single-pass membrane protein</topology>
    </subcellularLocation>
</comment>
<dbReference type="PANTHER" id="PTHR15549:SF26">
    <property type="entry name" value="AXIAL BUDDING PATTERN PROTEIN 2-RELATED"/>
    <property type="match status" value="1"/>
</dbReference>
<keyword evidence="8" id="KW-1185">Reference proteome</keyword>
<evidence type="ECO:0000256" key="6">
    <source>
        <dbReference type="SAM" id="Phobius"/>
    </source>
</evidence>
<dbReference type="CDD" id="cd12087">
    <property type="entry name" value="TM_EGFR-like"/>
    <property type="match status" value="1"/>
</dbReference>
<feature type="region of interest" description="Disordered" evidence="5">
    <location>
        <begin position="98"/>
        <end position="135"/>
    </location>
</feature>
<dbReference type="EMBL" id="KE504160">
    <property type="protein sequence ID" value="EPS99001.1"/>
    <property type="molecule type" value="Genomic_DNA"/>
</dbReference>
<dbReference type="InParanoid" id="S8E1D4"/>
<keyword evidence="3 6" id="KW-1133">Transmembrane helix</keyword>
<dbReference type="InterPro" id="IPR051694">
    <property type="entry name" value="Immunoregulatory_rcpt-like"/>
</dbReference>
<reference evidence="7 8" key="1">
    <citation type="journal article" date="2012" name="Science">
        <title>The Paleozoic origin of enzymatic lignin decomposition reconstructed from 31 fungal genomes.</title>
        <authorList>
            <person name="Floudas D."/>
            <person name="Binder M."/>
            <person name="Riley R."/>
            <person name="Barry K."/>
            <person name="Blanchette R.A."/>
            <person name="Henrissat B."/>
            <person name="Martinez A.T."/>
            <person name="Otillar R."/>
            <person name="Spatafora J.W."/>
            <person name="Yadav J.S."/>
            <person name="Aerts A."/>
            <person name="Benoit I."/>
            <person name="Boyd A."/>
            <person name="Carlson A."/>
            <person name="Copeland A."/>
            <person name="Coutinho P.M."/>
            <person name="de Vries R.P."/>
            <person name="Ferreira P."/>
            <person name="Findley K."/>
            <person name="Foster B."/>
            <person name="Gaskell J."/>
            <person name="Glotzer D."/>
            <person name="Gorecki P."/>
            <person name="Heitman J."/>
            <person name="Hesse C."/>
            <person name="Hori C."/>
            <person name="Igarashi K."/>
            <person name="Jurgens J.A."/>
            <person name="Kallen N."/>
            <person name="Kersten P."/>
            <person name="Kohler A."/>
            <person name="Kuees U."/>
            <person name="Kumar T.K.A."/>
            <person name="Kuo A."/>
            <person name="LaButti K."/>
            <person name="Larrondo L.F."/>
            <person name="Lindquist E."/>
            <person name="Ling A."/>
            <person name="Lombard V."/>
            <person name="Lucas S."/>
            <person name="Lundell T."/>
            <person name="Martin R."/>
            <person name="McLaughlin D.J."/>
            <person name="Morgenstern I."/>
            <person name="Morin E."/>
            <person name="Murat C."/>
            <person name="Nagy L.G."/>
            <person name="Nolan M."/>
            <person name="Ohm R.A."/>
            <person name="Patyshakuliyeva A."/>
            <person name="Rokas A."/>
            <person name="Ruiz-Duenas F.J."/>
            <person name="Sabat G."/>
            <person name="Salamov A."/>
            <person name="Samejima M."/>
            <person name="Schmutz J."/>
            <person name="Slot J.C."/>
            <person name="St John F."/>
            <person name="Stenlid J."/>
            <person name="Sun H."/>
            <person name="Sun S."/>
            <person name="Syed K."/>
            <person name="Tsang A."/>
            <person name="Wiebenga A."/>
            <person name="Young D."/>
            <person name="Pisabarro A."/>
            <person name="Eastwood D.C."/>
            <person name="Martin F."/>
            <person name="Cullen D."/>
            <person name="Grigoriev I.V."/>
            <person name="Hibbett D.S."/>
        </authorList>
    </citation>
    <scope>NUCLEOTIDE SEQUENCE</scope>
    <source>
        <strain evidence="8">FP-58527</strain>
    </source>
</reference>
<evidence type="ECO:0000256" key="1">
    <source>
        <dbReference type="ARBA" id="ARBA00004167"/>
    </source>
</evidence>
<accession>S8E1D4</accession>
<keyword evidence="2 6" id="KW-0812">Transmembrane</keyword>
<proteinExistence type="predicted"/>
<sequence length="510" mass="53664">MSGRGTVYLAAGTSLTTLTSESVSTWYSASVSSLEATKSTVTSCGTTTLGFFPVPTCSTYETSTGGGASTFQVPVTTTVTLTQAITSTLYGTTCSSGSSSASSDSSSHAPSASATSGGLTTSTTDSRSYEKSAIPTSTTIAVQTTETTVVGGVTVTTQVTSLEVVAVTAATVVVASVPAGSGLSGHSSNSNNDSTPDGAIIGAIVGGIAALVLLAFGFAFFLREKKRPDDEFEKDPQPDTPMVTRMLRKRQGNKNDLDLDAEARPFTEGLPYHDDPGNQTMETIPPPLPQKENPPMRFIARLKPLPLSPRATWYSARTIPAKHQHQHQQPQSNRSSSATIRPTPPPQLPQLTVDPPSPPGQYTPFLHVANTSPRDSALLTPPPLPEKGGFMPLPRKGKAPEPRDGTPPPMPPTRSQSPRSSFRASFFGTPALRMPIPFMSPVSRSVVQHEDGGPAQAGPSSAIFANLENKNNPPPWASSPSQTKQFSINRARVESQEISTYMCVASEESA</sequence>
<evidence type="ECO:0000256" key="5">
    <source>
        <dbReference type="SAM" id="MobiDB-lite"/>
    </source>
</evidence>
<keyword evidence="4 6" id="KW-0472">Membrane</keyword>
<feature type="transmembrane region" description="Helical" evidence="6">
    <location>
        <begin position="199"/>
        <end position="222"/>
    </location>
</feature>
<dbReference type="GO" id="GO:0016020">
    <property type="term" value="C:membrane"/>
    <property type="evidence" value="ECO:0007669"/>
    <property type="project" value="UniProtKB-SubCell"/>
</dbReference>
<evidence type="ECO:0000256" key="2">
    <source>
        <dbReference type="ARBA" id="ARBA00022692"/>
    </source>
</evidence>
<dbReference type="PANTHER" id="PTHR15549">
    <property type="entry name" value="PAIRED IMMUNOGLOBULIN-LIKE TYPE 2 RECEPTOR"/>
    <property type="match status" value="1"/>
</dbReference>
<feature type="region of interest" description="Disordered" evidence="5">
    <location>
        <begin position="320"/>
        <end position="423"/>
    </location>
</feature>
<dbReference type="AlphaFoldDB" id="S8E1D4"/>
<feature type="region of interest" description="Disordered" evidence="5">
    <location>
        <begin position="445"/>
        <end position="485"/>
    </location>
</feature>
<evidence type="ECO:0000313" key="8">
    <source>
        <dbReference type="Proteomes" id="UP000015241"/>
    </source>
</evidence>
<feature type="compositionally biased region" description="Low complexity" evidence="5">
    <location>
        <begin position="98"/>
        <end position="126"/>
    </location>
</feature>
<feature type="compositionally biased region" description="Low complexity" evidence="5">
    <location>
        <begin position="413"/>
        <end position="423"/>
    </location>
</feature>
<dbReference type="OrthoDB" id="2802624at2759"/>
<evidence type="ECO:0000256" key="3">
    <source>
        <dbReference type="ARBA" id="ARBA00022989"/>
    </source>
</evidence>
<evidence type="ECO:0000256" key="4">
    <source>
        <dbReference type="ARBA" id="ARBA00023136"/>
    </source>
</evidence>
<dbReference type="STRING" id="743788.S8E1D4"/>